<dbReference type="Pfam" id="PF04205">
    <property type="entry name" value="FMN_bind"/>
    <property type="match status" value="1"/>
</dbReference>
<evidence type="ECO:0000313" key="19">
    <source>
        <dbReference type="EMBL" id="SHO47225.1"/>
    </source>
</evidence>
<name>A0A1M7Y4P2_9BACT</name>
<comment type="function">
    <text evidence="16">NQR complex catalyzes the reduction of ubiquinone-1 to ubiquinol by two successive reactions, coupled with the transport of Na(+) ions from the cytoplasm to the periplasm. NqrA to NqrE are probably involved in the second step, the conversion of ubisemiquinone to ubiquinol.</text>
</comment>
<evidence type="ECO:0000256" key="8">
    <source>
        <dbReference type="ARBA" id="ARBA00022967"/>
    </source>
</evidence>
<dbReference type="GO" id="GO:0006814">
    <property type="term" value="P:sodium ion transport"/>
    <property type="evidence" value="ECO:0007669"/>
    <property type="project" value="UniProtKB-UniRule"/>
</dbReference>
<comment type="caution">
    <text evidence="16">Lacks conserved residue(s) required for the propagation of feature annotation.</text>
</comment>
<feature type="modified residue" description="FMN phosphoryl threonine" evidence="16">
    <location>
        <position position="226"/>
    </location>
</feature>
<evidence type="ECO:0000256" key="10">
    <source>
        <dbReference type="ARBA" id="ARBA00023027"/>
    </source>
</evidence>
<evidence type="ECO:0000256" key="14">
    <source>
        <dbReference type="ARBA" id="ARBA00023136"/>
    </source>
</evidence>
<dbReference type="Proteomes" id="UP000184603">
    <property type="component" value="Unassembled WGS sequence"/>
</dbReference>
<protein>
    <recommendedName>
        <fullName evidence="16 17">Na(+)-translocating NADH-quinone reductase subunit C</fullName>
        <shortName evidence="16 17">Na(+)-NQR subunit C</shortName>
        <shortName evidence="16 17">Na(+)-translocating NQR subunit C</shortName>
        <ecNumber evidence="16 17">7.2.1.1</ecNumber>
    </recommendedName>
    <alternativeName>
        <fullName evidence="16 17">NQR complex subunit C</fullName>
    </alternativeName>
    <alternativeName>
        <fullName evidence="16 17">NQR-1 subunit C</fullName>
    </alternativeName>
</protein>
<evidence type="ECO:0000313" key="20">
    <source>
        <dbReference type="Proteomes" id="UP000184603"/>
    </source>
</evidence>
<dbReference type="PANTHER" id="PTHR37838:SF1">
    <property type="entry name" value="NA(+)-TRANSLOCATING NADH-QUINONE REDUCTASE SUBUNIT C"/>
    <property type="match status" value="1"/>
</dbReference>
<evidence type="ECO:0000256" key="17">
    <source>
        <dbReference type="PIRNR" id="PIRNR009437"/>
    </source>
</evidence>
<dbReference type="GO" id="GO:0010181">
    <property type="term" value="F:FMN binding"/>
    <property type="evidence" value="ECO:0007669"/>
    <property type="project" value="UniProtKB-UniRule"/>
</dbReference>
<dbReference type="AlphaFoldDB" id="A0A1M7Y4P2"/>
<evidence type="ECO:0000256" key="1">
    <source>
        <dbReference type="ARBA" id="ARBA00022448"/>
    </source>
</evidence>
<evidence type="ECO:0000256" key="2">
    <source>
        <dbReference type="ARBA" id="ARBA00022475"/>
    </source>
</evidence>
<comment type="catalytic activity">
    <reaction evidence="16 17">
        <text>a ubiquinone + n Na(+)(in) + NADH + H(+) = a ubiquinol + n Na(+)(out) + NAD(+)</text>
        <dbReference type="Rhea" id="RHEA:47748"/>
        <dbReference type="Rhea" id="RHEA-COMP:9565"/>
        <dbReference type="Rhea" id="RHEA-COMP:9566"/>
        <dbReference type="ChEBI" id="CHEBI:15378"/>
        <dbReference type="ChEBI" id="CHEBI:16389"/>
        <dbReference type="ChEBI" id="CHEBI:17976"/>
        <dbReference type="ChEBI" id="CHEBI:29101"/>
        <dbReference type="ChEBI" id="CHEBI:57540"/>
        <dbReference type="ChEBI" id="CHEBI:57945"/>
        <dbReference type="EC" id="7.2.1.1"/>
    </reaction>
</comment>
<dbReference type="PANTHER" id="PTHR37838">
    <property type="entry name" value="NA(+)-TRANSLOCATING NADH-QUINONE REDUCTASE SUBUNIT C"/>
    <property type="match status" value="1"/>
</dbReference>
<comment type="similarity">
    <text evidence="16 17">Belongs to the NqrC family.</text>
</comment>
<evidence type="ECO:0000256" key="16">
    <source>
        <dbReference type="HAMAP-Rule" id="MF_00427"/>
    </source>
</evidence>
<keyword evidence="11 16" id="KW-0915">Sodium</keyword>
<evidence type="ECO:0000256" key="6">
    <source>
        <dbReference type="ARBA" id="ARBA00022643"/>
    </source>
</evidence>
<keyword evidence="7 16" id="KW-0812">Transmembrane</keyword>
<keyword evidence="9 16" id="KW-1133">Transmembrane helix</keyword>
<keyword evidence="4 16" id="KW-0597">Phosphoprotein</keyword>
<dbReference type="SMART" id="SM00900">
    <property type="entry name" value="FMN_bind"/>
    <property type="match status" value="1"/>
</dbReference>
<accession>A0A1M7Y4P2</accession>
<dbReference type="EC" id="7.2.1.1" evidence="16 17"/>
<evidence type="ECO:0000256" key="5">
    <source>
        <dbReference type="ARBA" id="ARBA00022630"/>
    </source>
</evidence>
<dbReference type="STRING" id="1121416.SAMN02745220_01791"/>
<comment type="subcellular location">
    <subcellularLocation>
        <location evidence="16">Cell membrane</location>
        <topology evidence="16">Single-pass membrane protein</topology>
    </subcellularLocation>
</comment>
<keyword evidence="2 16" id="KW-1003">Cell membrane</keyword>
<keyword evidence="12 16" id="KW-0406">Ion transport</keyword>
<keyword evidence="8 16" id="KW-1278">Translocase</keyword>
<evidence type="ECO:0000256" key="12">
    <source>
        <dbReference type="ARBA" id="ARBA00023065"/>
    </source>
</evidence>
<keyword evidence="15 16" id="KW-0739">Sodium transport</keyword>
<keyword evidence="10 16" id="KW-0520">NAD</keyword>
<evidence type="ECO:0000256" key="11">
    <source>
        <dbReference type="ARBA" id="ARBA00023053"/>
    </source>
</evidence>
<evidence type="ECO:0000259" key="18">
    <source>
        <dbReference type="SMART" id="SM00900"/>
    </source>
</evidence>
<keyword evidence="6 16" id="KW-0288">FMN</keyword>
<keyword evidence="3" id="KW-0997">Cell inner membrane</keyword>
<feature type="domain" description="FMN-binding" evidence="18">
    <location>
        <begin position="143"/>
        <end position="243"/>
    </location>
</feature>
<keyword evidence="14 16" id="KW-0472">Membrane</keyword>
<proteinExistence type="inferred from homology"/>
<comment type="cofactor">
    <cofactor evidence="16 17">
        <name>FMN</name>
        <dbReference type="ChEBI" id="CHEBI:58210"/>
    </cofactor>
</comment>
<evidence type="ECO:0000256" key="9">
    <source>
        <dbReference type="ARBA" id="ARBA00022989"/>
    </source>
</evidence>
<keyword evidence="1 16" id="KW-0813">Transport</keyword>
<evidence type="ECO:0000256" key="13">
    <source>
        <dbReference type="ARBA" id="ARBA00023075"/>
    </source>
</evidence>
<dbReference type="HAMAP" id="MF_00427">
    <property type="entry name" value="NqrC"/>
    <property type="match status" value="1"/>
</dbReference>
<dbReference type="InterPro" id="IPR010204">
    <property type="entry name" value="NqrC"/>
</dbReference>
<dbReference type="NCBIfam" id="NF003749">
    <property type="entry name" value="PRK05346.1-5"/>
    <property type="match status" value="1"/>
</dbReference>
<evidence type="ECO:0000256" key="3">
    <source>
        <dbReference type="ARBA" id="ARBA00022519"/>
    </source>
</evidence>
<organism evidence="19 20">
    <name type="scientific">Desulfopila aestuarii DSM 18488</name>
    <dbReference type="NCBI Taxonomy" id="1121416"/>
    <lineage>
        <taxon>Bacteria</taxon>
        <taxon>Pseudomonadati</taxon>
        <taxon>Thermodesulfobacteriota</taxon>
        <taxon>Desulfobulbia</taxon>
        <taxon>Desulfobulbales</taxon>
        <taxon>Desulfocapsaceae</taxon>
        <taxon>Desulfopila</taxon>
    </lineage>
</organism>
<dbReference type="OrthoDB" id="9786835at2"/>
<dbReference type="GO" id="GO:0016655">
    <property type="term" value="F:oxidoreductase activity, acting on NAD(P)H, quinone or similar compound as acceptor"/>
    <property type="evidence" value="ECO:0007669"/>
    <property type="project" value="UniProtKB-UniRule"/>
</dbReference>
<dbReference type="EMBL" id="FRFE01000007">
    <property type="protein sequence ID" value="SHO47225.1"/>
    <property type="molecule type" value="Genomic_DNA"/>
</dbReference>
<dbReference type="InterPro" id="IPR007329">
    <property type="entry name" value="FMN-bd"/>
</dbReference>
<gene>
    <name evidence="16" type="primary">nqrC</name>
    <name evidence="19" type="ORF">SAMN02745220_01791</name>
</gene>
<keyword evidence="5 16" id="KW-0285">Flavoprotein</keyword>
<dbReference type="PIRSF" id="PIRSF009437">
    <property type="entry name" value="NQR-1_subunit_C"/>
    <property type="match status" value="1"/>
</dbReference>
<dbReference type="RefSeq" id="WP_073613110.1">
    <property type="nucleotide sequence ID" value="NZ_FRFE01000007.1"/>
</dbReference>
<evidence type="ECO:0000256" key="7">
    <source>
        <dbReference type="ARBA" id="ARBA00022692"/>
    </source>
</evidence>
<reference evidence="19 20" key="1">
    <citation type="submission" date="2016-12" db="EMBL/GenBank/DDBJ databases">
        <authorList>
            <person name="Song W.-J."/>
            <person name="Kurnit D.M."/>
        </authorList>
    </citation>
    <scope>NUCLEOTIDE SEQUENCE [LARGE SCALE GENOMIC DNA]</scope>
    <source>
        <strain evidence="19 20">DSM 18488</strain>
    </source>
</reference>
<evidence type="ECO:0000256" key="15">
    <source>
        <dbReference type="ARBA" id="ARBA00023201"/>
    </source>
</evidence>
<dbReference type="GO" id="GO:0005886">
    <property type="term" value="C:plasma membrane"/>
    <property type="evidence" value="ECO:0007669"/>
    <property type="project" value="UniProtKB-SubCell"/>
</dbReference>
<keyword evidence="13 16" id="KW-0830">Ubiquinone</keyword>
<dbReference type="NCBIfam" id="TIGR01938">
    <property type="entry name" value="nqrC"/>
    <property type="match status" value="1"/>
</dbReference>
<sequence>MVDITAAKPFYSVLILAFACSALVAGAAVGLRPIQEANRQLDRQKNILYAAGLYNENTPVDELFTGIETRVIELASGKFVDEETINPSNYNQRKAAFTSDLGTAIEKDIDTAGISRKEKYSLVYLVKKDGKLSEVVLPVRGKGLWSTMYAYVAIDSDLNTIRGVSFYEHGETPGLGGEVENRSWQERWQGKQIYKDETVALKLVKGSPDKSSPEAAYQIDGLSGATITSRGVSGLLEFWFGDHGFKPFLQQLQAQKEKDNTNG</sequence>
<evidence type="ECO:0000256" key="4">
    <source>
        <dbReference type="ARBA" id="ARBA00022553"/>
    </source>
</evidence>
<comment type="subunit">
    <text evidence="16 17">Composed of six subunits; NqrA, NqrB, NqrC, NqrD, NqrE and NqrF.</text>
</comment>
<keyword evidence="20" id="KW-1185">Reference proteome</keyword>